<evidence type="ECO:0000313" key="2">
    <source>
        <dbReference type="Proteomes" id="UP000473854"/>
    </source>
</evidence>
<dbReference type="EMBL" id="WLYL01000060">
    <property type="protein sequence ID" value="MTD12215.1"/>
    <property type="molecule type" value="Genomic_DNA"/>
</dbReference>
<gene>
    <name evidence="1" type="ORF">GIX10_12505</name>
</gene>
<dbReference type="Proteomes" id="UP000473854">
    <property type="component" value="Unassembled WGS sequence"/>
</dbReference>
<reference evidence="1 2" key="1">
    <citation type="submission" date="2019-11" db="EMBL/GenBank/DDBJ databases">
        <authorList>
            <person name="An D."/>
        </authorList>
    </citation>
    <scope>NUCLEOTIDE SEQUENCE [LARGE SCALE GENOMIC DNA]</scope>
    <source>
        <strain evidence="1 2">YIM 103518</strain>
    </source>
</reference>
<dbReference type="AlphaFoldDB" id="A0A6L6GI77"/>
<accession>A0A6L6GI77</accession>
<sequence>MKFYILFGALLFSNYSFSGIYLQNYEAPRTIKYGVNTIVFMEPKKDACSQKMCVVVTPKWNSVEPKKLQLRNHVAQIHVNISSASILIDGQEIILNTENDTILSENLDGTNKLSMQNHYANFDIIERIMNAQDAILKIRTANGETESRIKSKGSLSIQGEVFEAFKSSVKAEKQKLGIE</sequence>
<comment type="caution">
    <text evidence="1">The sequence shown here is derived from an EMBL/GenBank/DDBJ whole genome shotgun (WGS) entry which is preliminary data.</text>
</comment>
<evidence type="ECO:0000313" key="1">
    <source>
        <dbReference type="EMBL" id="MTD12215.1"/>
    </source>
</evidence>
<protein>
    <submittedName>
        <fullName evidence="1">Uncharacterized protein</fullName>
    </submittedName>
</protein>
<name>A0A6L6GI77_9GAMM</name>
<dbReference type="RefSeq" id="WP_154773745.1">
    <property type="nucleotide sequence ID" value="NZ_WLYL01000060.1"/>
</dbReference>
<proteinExistence type="predicted"/>
<organism evidence="1 2">
    <name type="scientific">Acinetobacter faecalis</name>
    <dbReference type="NCBI Taxonomy" id="2665161"/>
    <lineage>
        <taxon>Bacteria</taxon>
        <taxon>Pseudomonadati</taxon>
        <taxon>Pseudomonadota</taxon>
        <taxon>Gammaproteobacteria</taxon>
        <taxon>Moraxellales</taxon>
        <taxon>Moraxellaceae</taxon>
        <taxon>Acinetobacter</taxon>
    </lineage>
</organism>